<dbReference type="STRING" id="888268.A0A1E5USY8"/>
<evidence type="ECO:0000313" key="1">
    <source>
        <dbReference type="EMBL" id="OEL15981.1"/>
    </source>
</evidence>
<gene>
    <name evidence="1" type="ORF">BAE44_0023001</name>
</gene>
<accession>A0A1E5USY8</accession>
<dbReference type="OrthoDB" id="684339at2759"/>
<feature type="non-terminal residue" evidence="1">
    <location>
        <position position="1"/>
    </location>
</feature>
<dbReference type="AlphaFoldDB" id="A0A1E5USY8"/>
<dbReference type="Proteomes" id="UP000095767">
    <property type="component" value="Unassembled WGS sequence"/>
</dbReference>
<evidence type="ECO:0008006" key="3">
    <source>
        <dbReference type="Google" id="ProtNLM"/>
    </source>
</evidence>
<evidence type="ECO:0000313" key="2">
    <source>
        <dbReference type="Proteomes" id="UP000095767"/>
    </source>
</evidence>
<name>A0A1E5USY8_9POAL</name>
<keyword evidence="2" id="KW-1185">Reference proteome</keyword>
<dbReference type="EMBL" id="LWDX02064636">
    <property type="protein sequence ID" value="OEL15981.1"/>
    <property type="molecule type" value="Genomic_DNA"/>
</dbReference>
<organism evidence="1 2">
    <name type="scientific">Dichanthelium oligosanthes</name>
    <dbReference type="NCBI Taxonomy" id="888268"/>
    <lineage>
        <taxon>Eukaryota</taxon>
        <taxon>Viridiplantae</taxon>
        <taxon>Streptophyta</taxon>
        <taxon>Embryophyta</taxon>
        <taxon>Tracheophyta</taxon>
        <taxon>Spermatophyta</taxon>
        <taxon>Magnoliopsida</taxon>
        <taxon>Liliopsida</taxon>
        <taxon>Poales</taxon>
        <taxon>Poaceae</taxon>
        <taxon>PACMAD clade</taxon>
        <taxon>Panicoideae</taxon>
        <taxon>Panicodae</taxon>
        <taxon>Paniceae</taxon>
        <taxon>Dichantheliinae</taxon>
        <taxon>Dichanthelium</taxon>
    </lineage>
</organism>
<sequence length="113" mass="12953">LCSSSSETAEHLCLHCPFAQQVRELTRACSANMDLVPLPEHTIEERWPASLRHLPKNQRRITAALLMYVAWNLWKERNRRVFEGAAHDPLHVLYLIKEEIALRRQACGGPVVS</sequence>
<reference evidence="1 2" key="1">
    <citation type="submission" date="2016-09" db="EMBL/GenBank/DDBJ databases">
        <title>The draft genome of Dichanthelium oligosanthes: A C3 panicoid grass species.</title>
        <authorList>
            <person name="Studer A.J."/>
            <person name="Schnable J.C."/>
            <person name="Brutnell T.P."/>
        </authorList>
    </citation>
    <scope>NUCLEOTIDE SEQUENCE [LARGE SCALE GENOMIC DNA]</scope>
    <source>
        <strain evidence="2">cv. Kellogg 1175</strain>
        <tissue evidence="1">Leaf</tissue>
    </source>
</reference>
<protein>
    <recommendedName>
        <fullName evidence="3">Reverse transcriptase zinc-binding domain-containing protein</fullName>
    </recommendedName>
</protein>
<proteinExistence type="predicted"/>
<comment type="caution">
    <text evidence="1">The sequence shown here is derived from an EMBL/GenBank/DDBJ whole genome shotgun (WGS) entry which is preliminary data.</text>
</comment>